<keyword evidence="4" id="KW-1185">Reference proteome</keyword>
<dbReference type="SUPFAM" id="SSF81665">
    <property type="entry name" value="Calcium ATPase, transmembrane domain M"/>
    <property type="match status" value="1"/>
</dbReference>
<accession>A0A251TRQ5</accession>
<organism evidence="3 4">
    <name type="scientific">Helianthus annuus</name>
    <name type="common">Common sunflower</name>
    <dbReference type="NCBI Taxonomy" id="4232"/>
    <lineage>
        <taxon>Eukaryota</taxon>
        <taxon>Viridiplantae</taxon>
        <taxon>Streptophyta</taxon>
        <taxon>Embryophyta</taxon>
        <taxon>Tracheophyta</taxon>
        <taxon>Spermatophyta</taxon>
        <taxon>Magnoliopsida</taxon>
        <taxon>eudicotyledons</taxon>
        <taxon>Gunneridae</taxon>
        <taxon>Pentapetalae</taxon>
        <taxon>asterids</taxon>
        <taxon>campanulids</taxon>
        <taxon>Asterales</taxon>
        <taxon>Asteraceae</taxon>
        <taxon>Asteroideae</taxon>
        <taxon>Heliantheae alliance</taxon>
        <taxon>Heliantheae</taxon>
        <taxon>Helianthus</taxon>
    </lineage>
</organism>
<evidence type="ECO:0000256" key="1">
    <source>
        <dbReference type="ARBA" id="ARBA00022842"/>
    </source>
</evidence>
<reference evidence="3" key="2">
    <citation type="submission" date="2017-02" db="EMBL/GenBank/DDBJ databases">
        <title>Sunflower complete genome.</title>
        <authorList>
            <person name="Langlade N."/>
            <person name="Munos S."/>
        </authorList>
    </citation>
    <scope>NUCLEOTIDE SEQUENCE [LARGE SCALE GENOMIC DNA]</scope>
    <source>
        <tissue evidence="3">Leaves</tissue>
    </source>
</reference>
<dbReference type="Gene3D" id="3.30.200.20">
    <property type="entry name" value="Phosphorylase Kinase, domain 1"/>
    <property type="match status" value="1"/>
</dbReference>
<dbReference type="Proteomes" id="UP000215914">
    <property type="component" value="Chromosome 9"/>
</dbReference>
<reference evidence="2 4" key="1">
    <citation type="journal article" date="2017" name="Nature">
        <title>The sunflower genome provides insights into oil metabolism, flowering and Asterid evolution.</title>
        <authorList>
            <person name="Badouin H."/>
            <person name="Gouzy J."/>
            <person name="Grassa C.J."/>
            <person name="Murat F."/>
            <person name="Staton S.E."/>
            <person name="Cottret L."/>
            <person name="Lelandais-Briere C."/>
            <person name="Owens G.L."/>
            <person name="Carrere S."/>
            <person name="Mayjonade B."/>
            <person name="Legrand L."/>
            <person name="Gill N."/>
            <person name="Kane N.C."/>
            <person name="Bowers J.E."/>
            <person name="Hubner S."/>
            <person name="Bellec A."/>
            <person name="Berard A."/>
            <person name="Berges H."/>
            <person name="Blanchet N."/>
            <person name="Boniface M.C."/>
            <person name="Brunel D."/>
            <person name="Catrice O."/>
            <person name="Chaidir N."/>
            <person name="Claudel C."/>
            <person name="Donnadieu C."/>
            <person name="Faraut T."/>
            <person name="Fievet G."/>
            <person name="Helmstetter N."/>
            <person name="King M."/>
            <person name="Knapp S.J."/>
            <person name="Lai Z."/>
            <person name="Le Paslier M.C."/>
            <person name="Lippi Y."/>
            <person name="Lorenzon L."/>
            <person name="Mandel J.R."/>
            <person name="Marage G."/>
            <person name="Marchand G."/>
            <person name="Marquand E."/>
            <person name="Bret-Mestries E."/>
            <person name="Morien E."/>
            <person name="Nambeesan S."/>
            <person name="Nguyen T."/>
            <person name="Pegot-Espagnet P."/>
            <person name="Pouilly N."/>
            <person name="Raftis F."/>
            <person name="Sallet E."/>
            <person name="Schiex T."/>
            <person name="Thomas J."/>
            <person name="Vandecasteele C."/>
            <person name="Vares D."/>
            <person name="Vear F."/>
            <person name="Vautrin S."/>
            <person name="Crespi M."/>
            <person name="Mangin B."/>
            <person name="Burke J.M."/>
            <person name="Salse J."/>
            <person name="Munos S."/>
            <person name="Vincourt P."/>
            <person name="Rieseberg L.H."/>
            <person name="Langlade N.B."/>
        </authorList>
    </citation>
    <scope>NUCLEOTIDE SEQUENCE [LARGE SCALE GENOMIC DNA]</scope>
    <source>
        <strain evidence="4">cv. SF193</strain>
        <tissue evidence="2">Leaves</tissue>
    </source>
</reference>
<dbReference type="PANTHER" id="PTHR24093">
    <property type="entry name" value="CATION TRANSPORTING ATPASE"/>
    <property type="match status" value="1"/>
</dbReference>
<keyword evidence="3" id="KW-0472">Membrane</keyword>
<dbReference type="STRING" id="4232.A0A251TRQ5"/>
<proteinExistence type="predicted"/>
<dbReference type="EMBL" id="CM007898">
    <property type="protein sequence ID" value="OTG13815.1"/>
    <property type="molecule type" value="Genomic_DNA"/>
</dbReference>
<evidence type="ECO:0000313" key="4">
    <source>
        <dbReference type="Proteomes" id="UP000215914"/>
    </source>
</evidence>
<dbReference type="Gramene" id="mRNA:HanXRQr2_Chr09g0368941">
    <property type="protein sequence ID" value="mRNA:HanXRQr2_Chr09g0368941"/>
    <property type="gene ID" value="HanXRQr2_Chr09g0368941"/>
</dbReference>
<gene>
    <name evidence="3" type="ORF">HannXRQ_Chr09g0242441</name>
    <name evidence="2" type="ORF">HanXRQr2_Chr09g0368941</name>
</gene>
<dbReference type="InterPro" id="IPR023298">
    <property type="entry name" value="ATPase_P-typ_TM_dom_sf"/>
</dbReference>
<protein>
    <submittedName>
        <fullName evidence="2">Calcium-transporting ATPase</fullName>
    </submittedName>
    <submittedName>
        <fullName evidence="3">Putative P-type ATPase, transmembrane domain-containing protein</fullName>
    </submittedName>
</protein>
<dbReference type="InParanoid" id="A0A251TRQ5"/>
<keyword evidence="1" id="KW-0460">Magnesium</keyword>
<dbReference type="PANTHER" id="PTHR24093:SF474">
    <property type="entry name" value="CALCIUM-TRANSPORTING ATPASE 2, PLASMA MEMBRANE-TYPE"/>
    <property type="match status" value="1"/>
</dbReference>
<reference evidence="2" key="3">
    <citation type="submission" date="2020-06" db="EMBL/GenBank/DDBJ databases">
        <title>Helianthus annuus Genome sequencing and assembly Release 2.</title>
        <authorList>
            <person name="Gouzy J."/>
            <person name="Langlade N."/>
            <person name="Munos S."/>
        </authorList>
    </citation>
    <scope>NUCLEOTIDE SEQUENCE</scope>
    <source>
        <tissue evidence="2">Leaves</tissue>
    </source>
</reference>
<evidence type="ECO:0000313" key="2">
    <source>
        <dbReference type="EMBL" id="KAF5789251.1"/>
    </source>
</evidence>
<evidence type="ECO:0000313" key="3">
    <source>
        <dbReference type="EMBL" id="OTG13815.1"/>
    </source>
</evidence>
<sequence>MGPTLCTKLQLCHMLGEGGFRLVFKGWIDEQSFTATKPGTGIVIAVKKLRQESFQGHREWLGFCNGSQEDHIEQPERGLKVVEESADVIILDDNSSTSVTVAKWGRSVYVNIQKFVQFQLTMNVVALWFSNYIN</sequence>
<dbReference type="EMBL" id="MNCJ02000324">
    <property type="protein sequence ID" value="KAF5789251.1"/>
    <property type="molecule type" value="Genomic_DNA"/>
</dbReference>
<keyword evidence="3" id="KW-0812">Transmembrane</keyword>
<name>A0A251TRQ5_HELAN</name>
<dbReference type="Gene3D" id="1.20.1110.10">
    <property type="entry name" value="Calcium-transporting ATPase, transmembrane domain"/>
    <property type="match status" value="1"/>
</dbReference>
<dbReference type="AlphaFoldDB" id="A0A251TRQ5"/>
<dbReference type="OrthoDB" id="1194289at2759"/>